<evidence type="ECO:0000313" key="3">
    <source>
        <dbReference type="EMBL" id="GJE98405.1"/>
    </source>
</evidence>
<accession>A0A9P3GN03</accession>
<keyword evidence="2" id="KW-0472">Membrane</keyword>
<feature type="transmembrane region" description="Helical" evidence="2">
    <location>
        <begin position="259"/>
        <end position="279"/>
    </location>
</feature>
<keyword evidence="2" id="KW-0812">Transmembrane</keyword>
<feature type="transmembrane region" description="Helical" evidence="2">
    <location>
        <begin position="93"/>
        <end position="112"/>
    </location>
</feature>
<comment type="caution">
    <text evidence="3">The sequence shown here is derived from an EMBL/GenBank/DDBJ whole genome shotgun (WGS) entry which is preliminary data.</text>
</comment>
<evidence type="ECO:0000313" key="4">
    <source>
        <dbReference type="Proteomes" id="UP000703269"/>
    </source>
</evidence>
<feature type="transmembrane region" description="Helical" evidence="2">
    <location>
        <begin position="20"/>
        <end position="45"/>
    </location>
</feature>
<dbReference type="Proteomes" id="UP000703269">
    <property type="component" value="Unassembled WGS sequence"/>
</dbReference>
<feature type="transmembrane region" description="Helical" evidence="2">
    <location>
        <begin position="227"/>
        <end position="253"/>
    </location>
</feature>
<feature type="transmembrane region" description="Helical" evidence="2">
    <location>
        <begin position="52"/>
        <end position="73"/>
    </location>
</feature>
<feature type="transmembrane region" description="Helical" evidence="2">
    <location>
        <begin position="185"/>
        <end position="207"/>
    </location>
</feature>
<reference evidence="3 4" key="1">
    <citation type="submission" date="2021-08" db="EMBL/GenBank/DDBJ databases">
        <title>Draft Genome Sequence of Phanerochaete sordida strain YK-624.</title>
        <authorList>
            <person name="Mori T."/>
            <person name="Dohra H."/>
            <person name="Suzuki T."/>
            <person name="Kawagishi H."/>
            <person name="Hirai H."/>
        </authorList>
    </citation>
    <scope>NUCLEOTIDE SEQUENCE [LARGE SCALE GENOMIC DNA]</scope>
    <source>
        <strain evidence="3 4">YK-624</strain>
    </source>
</reference>
<keyword evidence="4" id="KW-1185">Reference proteome</keyword>
<evidence type="ECO:0000256" key="2">
    <source>
        <dbReference type="SAM" id="Phobius"/>
    </source>
</evidence>
<sequence length="380" mass="41763">MFLSKRVTQNELGQDASTDLAAFLFFQIAAGHIALPILSATLLIAKTVRRTPALLVLCVTWIVSGVCSTLLFYVGEHKGPEPGKGLCTAQAALVEATPLMTCTALVLLAYHVRRTYDDPDMGVSTHPRTRKETIGLIVRCTLPFIVFGVFVAIGVNIALKHPEKVNRAQRYFYCSLDWPSFSDAVAIIATILCVLAVAIEIYVAAAAAKWWRLLRRGEHLTNESLAFAIRVALFTCFAFASTLVNLVSIWVPMGAAPDLLAASVGLALFLIFVTQPGVFQAWAFWRRRAGTDIDDGHLPQDSLTLAHRRWAAEDGVPSLSSSATLGPGHSNQTLAMKDRHDSKQSNGTVQIIKRPEDAFTKIPERKRRSRMRDTISTWGF</sequence>
<protein>
    <submittedName>
        <fullName evidence="3">Uncharacterized protein</fullName>
    </submittedName>
</protein>
<keyword evidence="2" id="KW-1133">Transmembrane helix</keyword>
<feature type="transmembrane region" description="Helical" evidence="2">
    <location>
        <begin position="133"/>
        <end position="159"/>
    </location>
</feature>
<organism evidence="3 4">
    <name type="scientific">Phanerochaete sordida</name>
    <dbReference type="NCBI Taxonomy" id="48140"/>
    <lineage>
        <taxon>Eukaryota</taxon>
        <taxon>Fungi</taxon>
        <taxon>Dikarya</taxon>
        <taxon>Basidiomycota</taxon>
        <taxon>Agaricomycotina</taxon>
        <taxon>Agaricomycetes</taxon>
        <taxon>Polyporales</taxon>
        <taxon>Phanerochaetaceae</taxon>
        <taxon>Phanerochaete</taxon>
    </lineage>
</organism>
<feature type="region of interest" description="Disordered" evidence="1">
    <location>
        <begin position="318"/>
        <end position="346"/>
    </location>
</feature>
<dbReference type="EMBL" id="BPQB01000087">
    <property type="protein sequence ID" value="GJE98405.1"/>
    <property type="molecule type" value="Genomic_DNA"/>
</dbReference>
<dbReference type="AlphaFoldDB" id="A0A9P3GN03"/>
<evidence type="ECO:0000256" key="1">
    <source>
        <dbReference type="SAM" id="MobiDB-lite"/>
    </source>
</evidence>
<proteinExistence type="predicted"/>
<feature type="compositionally biased region" description="Polar residues" evidence="1">
    <location>
        <begin position="318"/>
        <end position="334"/>
    </location>
</feature>
<name>A0A9P3GN03_9APHY</name>
<dbReference type="OrthoDB" id="3232296at2759"/>
<gene>
    <name evidence="3" type="ORF">PsYK624_146340</name>
</gene>